<feature type="domain" description="CBS" evidence="3">
    <location>
        <begin position="9"/>
        <end position="66"/>
    </location>
</feature>
<dbReference type="PANTHER" id="PTHR43080">
    <property type="entry name" value="CBS DOMAIN-CONTAINING PROTEIN CBSX3, MITOCHONDRIAL"/>
    <property type="match status" value="1"/>
</dbReference>
<dbReference type="InterPro" id="IPR046342">
    <property type="entry name" value="CBS_dom_sf"/>
</dbReference>
<protein>
    <submittedName>
        <fullName evidence="4">CBS domain-containing protein</fullName>
    </submittedName>
</protein>
<evidence type="ECO:0000259" key="3">
    <source>
        <dbReference type="PROSITE" id="PS51371"/>
    </source>
</evidence>
<dbReference type="PROSITE" id="PS51371">
    <property type="entry name" value="CBS"/>
    <property type="match status" value="2"/>
</dbReference>
<dbReference type="PANTHER" id="PTHR43080:SF29">
    <property type="entry name" value="OS02G0818000 PROTEIN"/>
    <property type="match status" value="1"/>
</dbReference>
<dbReference type="Proteomes" id="UP001379533">
    <property type="component" value="Chromosome"/>
</dbReference>
<dbReference type="InterPro" id="IPR000644">
    <property type="entry name" value="CBS_dom"/>
</dbReference>
<proteinExistence type="predicted"/>
<evidence type="ECO:0000256" key="2">
    <source>
        <dbReference type="PROSITE-ProRule" id="PRU00703"/>
    </source>
</evidence>
<gene>
    <name evidence="4" type="ORF">LZC95_35395</name>
</gene>
<organism evidence="4 5">
    <name type="scientific">Pendulispora brunnea</name>
    <dbReference type="NCBI Taxonomy" id="2905690"/>
    <lineage>
        <taxon>Bacteria</taxon>
        <taxon>Pseudomonadati</taxon>
        <taxon>Myxococcota</taxon>
        <taxon>Myxococcia</taxon>
        <taxon>Myxococcales</taxon>
        <taxon>Sorangiineae</taxon>
        <taxon>Pendulisporaceae</taxon>
        <taxon>Pendulispora</taxon>
    </lineage>
</organism>
<feature type="domain" description="CBS" evidence="3">
    <location>
        <begin position="93"/>
        <end position="152"/>
    </location>
</feature>
<keyword evidence="5" id="KW-1185">Reference proteome</keyword>
<dbReference type="SMART" id="SM00116">
    <property type="entry name" value="CBS"/>
    <property type="match status" value="2"/>
</dbReference>
<dbReference type="EMBL" id="CP089982">
    <property type="protein sequence ID" value="WXA91724.1"/>
    <property type="molecule type" value="Genomic_DNA"/>
</dbReference>
<dbReference type="SUPFAM" id="SSF54631">
    <property type="entry name" value="CBS-domain pair"/>
    <property type="match status" value="1"/>
</dbReference>
<evidence type="ECO:0000313" key="4">
    <source>
        <dbReference type="EMBL" id="WXA91724.1"/>
    </source>
</evidence>
<keyword evidence="1 2" id="KW-0129">CBS domain</keyword>
<dbReference type="RefSeq" id="WP_394842347.1">
    <property type="nucleotide sequence ID" value="NZ_CP089982.1"/>
</dbReference>
<dbReference type="InterPro" id="IPR051257">
    <property type="entry name" value="Diverse_CBS-Domain"/>
</dbReference>
<reference evidence="4 5" key="1">
    <citation type="submission" date="2021-12" db="EMBL/GenBank/DDBJ databases">
        <title>Discovery of the Pendulisporaceae a myxobacterial family with distinct sporulation behavior and unique specialized metabolism.</title>
        <authorList>
            <person name="Garcia R."/>
            <person name="Popoff A."/>
            <person name="Bader C.D."/>
            <person name="Loehr J."/>
            <person name="Walesch S."/>
            <person name="Walt C."/>
            <person name="Boldt J."/>
            <person name="Bunk B."/>
            <person name="Haeckl F.J.F.P.J."/>
            <person name="Gunesch A.P."/>
            <person name="Birkelbach J."/>
            <person name="Nuebel U."/>
            <person name="Pietschmann T."/>
            <person name="Bach T."/>
            <person name="Mueller R."/>
        </authorList>
    </citation>
    <scope>NUCLEOTIDE SEQUENCE [LARGE SCALE GENOMIC DNA]</scope>
    <source>
        <strain evidence="4 5">MSr12523</strain>
    </source>
</reference>
<accession>A0ABZ2JZ32</accession>
<dbReference type="Gene3D" id="3.10.580.10">
    <property type="entry name" value="CBS-domain"/>
    <property type="match status" value="1"/>
</dbReference>
<evidence type="ECO:0000313" key="5">
    <source>
        <dbReference type="Proteomes" id="UP001379533"/>
    </source>
</evidence>
<evidence type="ECO:0000256" key="1">
    <source>
        <dbReference type="ARBA" id="ARBA00023122"/>
    </source>
</evidence>
<dbReference type="Pfam" id="PF00571">
    <property type="entry name" value="CBS"/>
    <property type="match status" value="2"/>
</dbReference>
<sequence>MLTSIRDIMSPTIVCVLANAGWESLERLLLDEEFEAVPVVDAQGRPVGIVSKTDLLRHTRCGEGEVTAPRGGRAPEPGMHIDRRAAITAEDVMTPIVHALPEEAPVSFAIAALALEGVAQIPIVSSEGVVVGMLCASDAVTWLARELGCIALTPCGARPPSAARRDP</sequence>
<name>A0ABZ2JZ32_9BACT</name>